<sequence length="118" mass="13438">MNGRDGEGFLFTNQGGLEKLRVCSLPAECSCGQHLLVNKHPSWRPLYDESWFGLVRTHHQAHLTVQDRVQGHAEERSPSRPPERKLDGRLSPWMRYSQQPTTDLIGGGSRWNDDDDDA</sequence>
<dbReference type="AlphaFoldDB" id="A0A9D4KWM2"/>
<organism evidence="2 3">
    <name type="scientific">Dreissena polymorpha</name>
    <name type="common">Zebra mussel</name>
    <name type="synonym">Mytilus polymorpha</name>
    <dbReference type="NCBI Taxonomy" id="45954"/>
    <lineage>
        <taxon>Eukaryota</taxon>
        <taxon>Metazoa</taxon>
        <taxon>Spiralia</taxon>
        <taxon>Lophotrochozoa</taxon>
        <taxon>Mollusca</taxon>
        <taxon>Bivalvia</taxon>
        <taxon>Autobranchia</taxon>
        <taxon>Heteroconchia</taxon>
        <taxon>Euheterodonta</taxon>
        <taxon>Imparidentia</taxon>
        <taxon>Neoheterodontei</taxon>
        <taxon>Myida</taxon>
        <taxon>Dreissenoidea</taxon>
        <taxon>Dreissenidae</taxon>
        <taxon>Dreissena</taxon>
    </lineage>
</organism>
<dbReference type="Proteomes" id="UP000828390">
    <property type="component" value="Unassembled WGS sequence"/>
</dbReference>
<gene>
    <name evidence="2" type="ORF">DPMN_089527</name>
</gene>
<comment type="caution">
    <text evidence="2">The sequence shown here is derived from an EMBL/GenBank/DDBJ whole genome shotgun (WGS) entry which is preliminary data.</text>
</comment>
<name>A0A9D4KWM2_DREPO</name>
<keyword evidence="3" id="KW-1185">Reference proteome</keyword>
<evidence type="ECO:0000256" key="1">
    <source>
        <dbReference type="SAM" id="MobiDB-lite"/>
    </source>
</evidence>
<reference evidence="2" key="2">
    <citation type="submission" date="2020-11" db="EMBL/GenBank/DDBJ databases">
        <authorList>
            <person name="McCartney M.A."/>
            <person name="Auch B."/>
            <person name="Kono T."/>
            <person name="Mallez S."/>
            <person name="Becker A."/>
            <person name="Gohl D.M."/>
            <person name="Silverstein K.A.T."/>
            <person name="Koren S."/>
            <person name="Bechman K.B."/>
            <person name="Herman A."/>
            <person name="Abrahante J.E."/>
            <person name="Garbe J."/>
        </authorList>
    </citation>
    <scope>NUCLEOTIDE SEQUENCE</scope>
    <source>
        <strain evidence="2">Duluth1</strain>
        <tissue evidence="2">Whole animal</tissue>
    </source>
</reference>
<accession>A0A9D4KWM2</accession>
<feature type="region of interest" description="Disordered" evidence="1">
    <location>
        <begin position="68"/>
        <end position="118"/>
    </location>
</feature>
<feature type="compositionally biased region" description="Basic and acidic residues" evidence="1">
    <location>
        <begin position="69"/>
        <end position="88"/>
    </location>
</feature>
<protein>
    <submittedName>
        <fullName evidence="2">Uncharacterized protein</fullName>
    </submittedName>
</protein>
<evidence type="ECO:0000313" key="3">
    <source>
        <dbReference type="Proteomes" id="UP000828390"/>
    </source>
</evidence>
<reference evidence="2" key="1">
    <citation type="journal article" date="2019" name="bioRxiv">
        <title>The Genome of the Zebra Mussel, Dreissena polymorpha: A Resource for Invasive Species Research.</title>
        <authorList>
            <person name="McCartney M.A."/>
            <person name="Auch B."/>
            <person name="Kono T."/>
            <person name="Mallez S."/>
            <person name="Zhang Y."/>
            <person name="Obille A."/>
            <person name="Becker A."/>
            <person name="Abrahante J.E."/>
            <person name="Garbe J."/>
            <person name="Badalamenti J.P."/>
            <person name="Herman A."/>
            <person name="Mangelson H."/>
            <person name="Liachko I."/>
            <person name="Sullivan S."/>
            <person name="Sone E.D."/>
            <person name="Koren S."/>
            <person name="Silverstein K.A.T."/>
            <person name="Beckman K.B."/>
            <person name="Gohl D.M."/>
        </authorList>
    </citation>
    <scope>NUCLEOTIDE SEQUENCE</scope>
    <source>
        <strain evidence="2">Duluth1</strain>
        <tissue evidence="2">Whole animal</tissue>
    </source>
</reference>
<evidence type="ECO:0000313" key="2">
    <source>
        <dbReference type="EMBL" id="KAH3847210.1"/>
    </source>
</evidence>
<dbReference type="EMBL" id="JAIWYP010000003">
    <property type="protein sequence ID" value="KAH3847210.1"/>
    <property type="molecule type" value="Genomic_DNA"/>
</dbReference>
<proteinExistence type="predicted"/>